<keyword evidence="7" id="KW-0472">Membrane</keyword>
<feature type="region of interest" description="Disordered" evidence="9">
    <location>
        <begin position="866"/>
        <end position="892"/>
    </location>
</feature>
<dbReference type="SUPFAM" id="SSF74788">
    <property type="entry name" value="Cullin repeat-like"/>
    <property type="match status" value="1"/>
</dbReference>
<feature type="compositionally biased region" description="Basic and acidic residues" evidence="9">
    <location>
        <begin position="1669"/>
        <end position="1681"/>
    </location>
</feature>
<feature type="compositionally biased region" description="Basic and acidic residues" evidence="9">
    <location>
        <begin position="1570"/>
        <end position="1584"/>
    </location>
</feature>
<feature type="region of interest" description="Disordered" evidence="9">
    <location>
        <begin position="1129"/>
        <end position="1169"/>
    </location>
</feature>
<feature type="region of interest" description="Disordered" evidence="9">
    <location>
        <begin position="1767"/>
        <end position="1792"/>
    </location>
</feature>
<sequence length="1883" mass="204757">MGEDSVTDLSNFDAKVEVEKLIQMLLLSSEVESSVSADPQFADCISKLSHLRLDELAATPKRIQMEEDSIRHKTEQLAVENYPIFLANANTSRDVHREFLSISESNVNLLASIAGVSSAAQTIFDNIGKNASAFRVSAKFVQKYTQILDFLELPQLMDTCIRNGYCQDALNILSHTKRMTKKYGRTVPIVRMVGLQAQEISGQLFSQLCKQLREPVTLPVCLKVVIYLRQFEAFTEQELRLNFLQARAICIKDQLEFALTKPIGLSSFDSSSATKSAHISGHQQAEYRAFIRAMRRIEVTRVQLFDSITQYRAVFADEEAYSSKLTDPHQQPVLADISPLHIDETALTLRGLATNGIDYLGPSTEASLFHSWLVHQVGIFLDGLNGDLNTLLSLPHFTPSEISDRIRLAMANDSITLDSVDAPTTFQQIHSVMTQALYFGRSFARIGCDFRAHLGAIFSRATLNYFEALLTNALIELSATLELWPWELSELPFMTNQPESTSPDEFSAPMAIALHPPIAFFCNRLLTAFNGLCICCSVGLRDGVLSASIRILSGAAEAIVAAHRSRQLDSAAARAQNSNLASVFAHVAVPHLLSCLLEYIFGGDAVAHLWQLRLEGEEEVPSTSQTVSLLARRVCAPIFVVWGQLSTGPLRAGDTVKQSVIPDTDEVRPTSDAHASLLTTALEKRQPSQFQHGEPKALASFTEESNDLSIAKGAPHSLELSLLQKEEVEFESKAIAAHSAGFAPVFEVEKNESEVLEKPNPSILAKNEVDWEVASSHPENDGPSVVPEDLKTARLDSSALELVEPSLSSTEKCTIRGTDAHLASMQKSKPEAVSSTLLPTEVEGWNSHLGIWPHEEAREEAAPCQMTEPNQEEVSHDDVEAPPKSPVSLSTHEPRMKNFTAPELTVPPVTKATVKDSQEDKEGKEVNEESAAVLSSKVASTAIEESGQQDVETRAEIESIDRLSLDAYRSAETMTIDGNTTAENRFNNHYSTLLEIGDQSDNDTALQPYHPYSLLRKNQPSMEDGKKCVQSSSTSHNSAANSSEASMVKLELTLPNDIPGDKHFLSVQKTPSFVEEGDSFPTDSKGEGLPSVPKSPSLKGAFLEQPKLGLTDPPTEKEGVFGGLQQGFDILDNREPQPSMKDNGISPSHELISPPSVKKSENDDNNSSILSVLDDNANELKTPATVSVPPMITTCPTSVSRVSETLNEPADWNDEKNDGDDGNLIGHSTTNKKVCVSAASNEQDIDIQANHEFLFPTSDQTNFSNQEVTTVLSVKEESASKDDSISLSDLGGDDAGELSASAEISVPAMVTSCPTSTLGRPDADNGLANWIDGDVGGEASDSRNAEPVDVNNQKAEYLEEEFAINKDDKVLTNIDDSIVNKPEEREMDGTVATDMQSPVVEQAVNKGSGEELVEAVNIGARDVGRPIALYSSDLDTSPQSRLIEDNNGKELSADSGFEVNAKLSVNENVDVAGIGDLGESAIVDQKVEAVGTVGDEFANWKGGWEADTDPSDFASLQNLEIDVQSMAKTDSPANNSKEESSDVANPDGTPTNPDTEVLLPSGTIASHTTRATDLDETGRSETSPEKLASFNADWSEGDNAWGGDADTNINDEEKPNLHTDDKPVEPDSNLIQRNAEGELETARSSEIDANVSANEPRDWDLYGNSPPTKKIDSEGLEEEIKAQTPTSSNEWKTEVERVEGNEPLFEEQAINAGTSAEKLLEEGQSPLSAKPANNADLGEDETTWAEDADISVNVTQEHHDLRRFRSDSALPGNTYCEKEDLPTTNIPSAPPFSNAYISQSKTAYFSRTVVDRQEKQLAVGGTVASTPRIILESSSVHPEPSEVQAVDADQSKAVNDNFEDSSKSPDEAKVDDVGNNEGWDVDF</sequence>
<evidence type="ECO:0000256" key="2">
    <source>
        <dbReference type="ARBA" id="ARBA00006419"/>
    </source>
</evidence>
<gene>
    <name evidence="10" type="ORF">EgrG_000485100</name>
</gene>
<dbReference type="GO" id="GO:0015031">
    <property type="term" value="P:protein transport"/>
    <property type="evidence" value="ECO:0007669"/>
    <property type="project" value="UniProtKB-KW"/>
</dbReference>
<dbReference type="InterPro" id="IPR007255">
    <property type="entry name" value="COG8"/>
</dbReference>
<evidence type="ECO:0000256" key="3">
    <source>
        <dbReference type="ARBA" id="ARBA00020983"/>
    </source>
</evidence>
<name>A0A068WPH1_ECHGR</name>
<keyword evidence="4" id="KW-0813">Transport</keyword>
<accession>A0A068WPH1</accession>
<evidence type="ECO:0000256" key="6">
    <source>
        <dbReference type="ARBA" id="ARBA00023034"/>
    </source>
</evidence>
<proteinExistence type="inferred from homology"/>
<feature type="region of interest" description="Disordered" evidence="9">
    <location>
        <begin position="1074"/>
        <end position="1099"/>
    </location>
</feature>
<evidence type="ECO:0000256" key="4">
    <source>
        <dbReference type="ARBA" id="ARBA00022448"/>
    </source>
</evidence>
<keyword evidence="5" id="KW-0653">Protein transport</keyword>
<evidence type="ECO:0000256" key="5">
    <source>
        <dbReference type="ARBA" id="ARBA00022927"/>
    </source>
</evidence>
<dbReference type="InterPro" id="IPR016159">
    <property type="entry name" value="Cullin_repeat-like_dom_sf"/>
</dbReference>
<comment type="similarity">
    <text evidence="2">Belongs to the COG8 family.</text>
</comment>
<feature type="region of interest" description="Disordered" evidence="9">
    <location>
        <begin position="1833"/>
        <end position="1883"/>
    </location>
</feature>
<dbReference type="OrthoDB" id="1661054at2759"/>
<organism evidence="10">
    <name type="scientific">Echinococcus granulosus</name>
    <name type="common">Hydatid tapeworm</name>
    <dbReference type="NCBI Taxonomy" id="6210"/>
    <lineage>
        <taxon>Eukaryota</taxon>
        <taxon>Metazoa</taxon>
        <taxon>Spiralia</taxon>
        <taxon>Lophotrochozoa</taxon>
        <taxon>Platyhelminthes</taxon>
        <taxon>Cestoda</taxon>
        <taxon>Eucestoda</taxon>
        <taxon>Cyclophyllidea</taxon>
        <taxon>Taeniidae</taxon>
        <taxon>Echinococcus</taxon>
        <taxon>Echinococcus granulosus group</taxon>
    </lineage>
</organism>
<dbReference type="WBParaSite" id="EgrG_000485100">
    <property type="protein sequence ID" value="EgrG_000485100"/>
    <property type="gene ID" value="EgrG_000485100"/>
</dbReference>
<feature type="region of interest" description="Disordered" evidence="9">
    <location>
        <begin position="1711"/>
        <end position="1737"/>
    </location>
</feature>
<evidence type="ECO:0000256" key="1">
    <source>
        <dbReference type="ARBA" id="ARBA00004395"/>
    </source>
</evidence>
<feature type="compositionally biased region" description="Low complexity" evidence="9">
    <location>
        <begin position="1031"/>
        <end position="1044"/>
    </location>
</feature>
<protein>
    <recommendedName>
        <fullName evidence="3">Conserved oligomeric Golgi complex subunit 8</fullName>
    </recommendedName>
    <alternativeName>
        <fullName evidence="8">Component of oligomeric Golgi complex 8</fullName>
    </alternativeName>
</protein>
<dbReference type="Pfam" id="PF04124">
    <property type="entry name" value="Dor1"/>
    <property type="match status" value="1"/>
</dbReference>
<evidence type="ECO:0000256" key="9">
    <source>
        <dbReference type="SAM" id="MobiDB-lite"/>
    </source>
</evidence>
<reference evidence="10" key="2">
    <citation type="submission" date="2014-06" db="EMBL/GenBank/DDBJ databases">
        <authorList>
            <person name="Aslett M."/>
        </authorList>
    </citation>
    <scope>NUCLEOTIDE SEQUENCE</scope>
</reference>
<keyword evidence="6" id="KW-0333">Golgi apparatus</keyword>
<evidence type="ECO:0000256" key="7">
    <source>
        <dbReference type="ARBA" id="ARBA00023136"/>
    </source>
</evidence>
<dbReference type="Proteomes" id="UP000492820">
    <property type="component" value="Unassembled WGS sequence"/>
</dbReference>
<feature type="compositionally biased region" description="Basic and acidic residues" evidence="9">
    <location>
        <begin position="914"/>
        <end position="927"/>
    </location>
</feature>
<feature type="compositionally biased region" description="Low complexity" evidence="9">
    <location>
        <begin position="1833"/>
        <end position="1843"/>
    </location>
</feature>
<evidence type="ECO:0000313" key="11">
    <source>
        <dbReference type="Proteomes" id="UP000492820"/>
    </source>
</evidence>
<feature type="region of interest" description="Disordered" evidence="9">
    <location>
        <begin position="1527"/>
        <end position="1695"/>
    </location>
</feature>
<dbReference type="GO" id="GO:0017119">
    <property type="term" value="C:Golgi transport complex"/>
    <property type="evidence" value="ECO:0007669"/>
    <property type="project" value="InterPro"/>
</dbReference>
<feature type="region of interest" description="Disordered" evidence="9">
    <location>
        <begin position="914"/>
        <end position="933"/>
    </location>
</feature>
<reference evidence="12" key="3">
    <citation type="submission" date="2020-10" db="UniProtKB">
        <authorList>
            <consortium name="WormBaseParasite"/>
        </authorList>
    </citation>
    <scope>IDENTIFICATION</scope>
</reference>
<feature type="compositionally biased region" description="Basic and acidic residues" evidence="9">
    <location>
        <begin position="1860"/>
        <end position="1872"/>
    </location>
</feature>
<evidence type="ECO:0000313" key="12">
    <source>
        <dbReference type="WBParaSite" id="EgrG_000485100"/>
    </source>
</evidence>
<evidence type="ECO:0000256" key="8">
    <source>
        <dbReference type="ARBA" id="ARBA00031347"/>
    </source>
</evidence>
<feature type="compositionally biased region" description="Basic and acidic residues" evidence="9">
    <location>
        <begin position="1611"/>
        <end position="1625"/>
    </location>
</feature>
<evidence type="ECO:0000313" key="10">
    <source>
        <dbReference type="EMBL" id="CDS19534.1"/>
    </source>
</evidence>
<dbReference type="PANTHER" id="PTHR21311:SF0">
    <property type="entry name" value="CONSERVED OLIGOMERIC GOLGI COMPLEX SUBUNIT 8"/>
    <property type="match status" value="1"/>
</dbReference>
<feature type="region of interest" description="Disordered" evidence="9">
    <location>
        <begin position="1016"/>
        <end position="1044"/>
    </location>
</feature>
<dbReference type="PANTHER" id="PTHR21311">
    <property type="entry name" value="CONSERVED OLIGOMERIC GOLGI COMPLEX COMPONENT 8"/>
    <property type="match status" value="1"/>
</dbReference>
<dbReference type="GO" id="GO:0000139">
    <property type="term" value="C:Golgi membrane"/>
    <property type="evidence" value="ECO:0007669"/>
    <property type="project" value="UniProtKB-SubCell"/>
</dbReference>
<dbReference type="EMBL" id="LK028579">
    <property type="protein sequence ID" value="CDS19534.1"/>
    <property type="molecule type" value="Genomic_DNA"/>
</dbReference>
<comment type="subcellular location">
    <subcellularLocation>
        <location evidence="1">Golgi apparatus membrane</location>
        <topology evidence="1">Peripheral membrane protein</topology>
    </subcellularLocation>
</comment>
<dbReference type="GO" id="GO:0006891">
    <property type="term" value="P:intra-Golgi vesicle-mediated transport"/>
    <property type="evidence" value="ECO:0007669"/>
    <property type="project" value="TreeGrafter"/>
</dbReference>
<reference evidence="10 11" key="1">
    <citation type="journal article" date="2013" name="Nature">
        <title>The genomes of four tapeworm species reveal adaptations to parasitism.</title>
        <authorList>
            <person name="Tsai I.J."/>
            <person name="Zarowiecki M."/>
            <person name="Holroyd N."/>
            <person name="Garciarrubio A."/>
            <person name="Sanchez-Flores A."/>
            <person name="Brooks K.L."/>
            <person name="Tracey A."/>
            <person name="Bobes R.J."/>
            <person name="Fragoso G."/>
            <person name="Sciutto E."/>
            <person name="Aslett M."/>
            <person name="Beasley H."/>
            <person name="Bennett H.M."/>
            <person name="Cai J."/>
            <person name="Camicia F."/>
            <person name="Clark R."/>
            <person name="Cucher M."/>
            <person name="De Silva N."/>
            <person name="Day T.A."/>
            <person name="Deplazes P."/>
            <person name="Estrada K."/>
            <person name="Fernandez C."/>
            <person name="Holland P.W."/>
            <person name="Hou J."/>
            <person name="Hu S."/>
            <person name="Huckvale T."/>
            <person name="Hung S.S."/>
            <person name="Kamenetzky L."/>
            <person name="Keane J.A."/>
            <person name="Kiss F."/>
            <person name="Koziol U."/>
            <person name="Lambert O."/>
            <person name="Liu K."/>
            <person name="Luo X."/>
            <person name="Luo Y."/>
            <person name="Macchiaroli N."/>
            <person name="Nichol S."/>
            <person name="Paps J."/>
            <person name="Parkinson J."/>
            <person name="Pouchkina-Stantcheva N."/>
            <person name="Riddiford N."/>
            <person name="Rosenzvit M."/>
            <person name="Salinas G."/>
            <person name="Wasmuth J.D."/>
            <person name="Zamanian M."/>
            <person name="Zheng Y."/>
            <person name="Cai X."/>
            <person name="Soberon X."/>
            <person name="Olson P.D."/>
            <person name="Laclette J.P."/>
            <person name="Brehm K."/>
            <person name="Berriman M."/>
            <person name="Garciarrubio A."/>
            <person name="Bobes R.J."/>
            <person name="Fragoso G."/>
            <person name="Sanchez-Flores A."/>
            <person name="Estrada K."/>
            <person name="Cevallos M.A."/>
            <person name="Morett E."/>
            <person name="Gonzalez V."/>
            <person name="Portillo T."/>
            <person name="Ochoa-Leyva A."/>
            <person name="Jose M.V."/>
            <person name="Sciutto E."/>
            <person name="Landa A."/>
            <person name="Jimenez L."/>
            <person name="Valdes V."/>
            <person name="Carrero J.C."/>
            <person name="Larralde C."/>
            <person name="Morales-Montor J."/>
            <person name="Limon-Lason J."/>
            <person name="Soberon X."/>
            <person name="Laclette J.P."/>
        </authorList>
    </citation>
    <scope>NUCLEOTIDE SEQUENCE [LARGE SCALE GENOMIC DNA]</scope>
</reference>